<evidence type="ECO:0000256" key="1">
    <source>
        <dbReference type="SAM" id="SignalP"/>
    </source>
</evidence>
<accession>A0AA44XVF4</accession>
<protein>
    <submittedName>
        <fullName evidence="2">Penicillin-binding protein activator LpoB</fullName>
    </submittedName>
</protein>
<dbReference type="Proteomes" id="UP000237632">
    <property type="component" value="Unassembled WGS sequence"/>
</dbReference>
<keyword evidence="1" id="KW-0732">Signal</keyword>
<dbReference type="EMBL" id="PVHK01000228">
    <property type="protein sequence ID" value="PRH38814.1"/>
    <property type="molecule type" value="Genomic_DNA"/>
</dbReference>
<name>A0AA44XVF4_BURVI</name>
<proteinExistence type="predicted"/>
<dbReference type="AlphaFoldDB" id="A0AA44XVF4"/>
<reference evidence="2 3" key="1">
    <citation type="submission" date="2018-03" db="EMBL/GenBank/DDBJ databases">
        <authorList>
            <person name="Nguyen K."/>
            <person name="Fouts D."/>
            <person name="Sutton G."/>
        </authorList>
    </citation>
    <scope>NUCLEOTIDE SEQUENCE [LARGE SCALE GENOMIC DNA]</scope>
    <source>
        <strain evidence="2 3">AU3578</strain>
    </source>
</reference>
<gene>
    <name evidence="2" type="ORF">C6T65_29725</name>
</gene>
<feature type="signal peptide" evidence="1">
    <location>
        <begin position="1"/>
        <end position="19"/>
    </location>
</feature>
<comment type="caution">
    <text evidence="2">The sequence shown here is derived from an EMBL/GenBank/DDBJ whole genome shotgun (WGS) entry which is preliminary data.</text>
</comment>
<evidence type="ECO:0000313" key="2">
    <source>
        <dbReference type="EMBL" id="PRH38814.1"/>
    </source>
</evidence>
<sequence length="183" mass="19258">MWFARWIPTASRASLFVAAAALVAACGTVRQTSAPALSARDAIAVASIANYTETPAAGRSTEAIAASVLRANGLTDVRVAPAGTGGGAALFDTAQRQDMDQQLEWARSQQVRYVLTGAVEEWRYKAGVDGEPVVGLTFELVDVQSGHIVWSSTGSKSGWSRSSLASVATLLIGKLLSPLAWRH</sequence>
<organism evidence="2 3">
    <name type="scientific">Burkholderia vietnamiensis</name>
    <dbReference type="NCBI Taxonomy" id="60552"/>
    <lineage>
        <taxon>Bacteria</taxon>
        <taxon>Pseudomonadati</taxon>
        <taxon>Pseudomonadota</taxon>
        <taxon>Betaproteobacteria</taxon>
        <taxon>Burkholderiales</taxon>
        <taxon>Burkholderiaceae</taxon>
        <taxon>Burkholderia</taxon>
        <taxon>Burkholderia cepacia complex</taxon>
    </lineage>
</organism>
<dbReference type="PROSITE" id="PS51257">
    <property type="entry name" value="PROKAR_LIPOPROTEIN"/>
    <property type="match status" value="1"/>
</dbReference>
<feature type="chain" id="PRO_5041266098" evidence="1">
    <location>
        <begin position="20"/>
        <end position="183"/>
    </location>
</feature>
<dbReference type="Gene3D" id="3.40.50.10610">
    <property type="entry name" value="ABC-type transport auxiliary lipoprotein component"/>
    <property type="match status" value="1"/>
</dbReference>
<evidence type="ECO:0000313" key="3">
    <source>
        <dbReference type="Proteomes" id="UP000237632"/>
    </source>
</evidence>